<dbReference type="InterPro" id="IPR016785">
    <property type="entry name" value="ComGD"/>
</dbReference>
<dbReference type="EMBL" id="JACHHD010000001">
    <property type="protein sequence ID" value="MBB5184151.1"/>
    <property type="molecule type" value="Genomic_DNA"/>
</dbReference>
<dbReference type="Proteomes" id="UP000521313">
    <property type="component" value="Unassembled WGS sequence"/>
</dbReference>
<dbReference type="AlphaFoldDB" id="A0A7W8FXA7"/>
<sequence>MGKPSVNNAFTLLEGLFVLLIISLLTLVTIFKPVSSSLKLFGNQILSYCVFTQEKAFMDKEQKNVEIKTDHAIFDKIRFDFPHSITCDPFTYHYNAKGNISQAHTIHCQNEQDSISLVFQLGSGRVRIE</sequence>
<name>A0A7W8FXA7_9FIRM</name>
<dbReference type="GO" id="GO:0030420">
    <property type="term" value="P:establishment of competence for transformation"/>
    <property type="evidence" value="ECO:0007669"/>
    <property type="project" value="InterPro"/>
</dbReference>
<accession>A0A7W8FXA7</accession>
<keyword evidence="1" id="KW-0812">Transmembrane</keyword>
<reference evidence="2 3" key="1">
    <citation type="submission" date="2020-08" db="EMBL/GenBank/DDBJ databases">
        <title>Genomic Encyclopedia of Type Strains, Phase IV (KMG-IV): sequencing the most valuable type-strain genomes for metagenomic binning, comparative biology and taxonomic classification.</title>
        <authorList>
            <person name="Goeker M."/>
        </authorList>
    </citation>
    <scope>NUCLEOTIDE SEQUENCE [LARGE SCALE GENOMIC DNA]</scope>
    <source>
        <strain evidence="2 3">DSM 26963</strain>
    </source>
</reference>
<comment type="caution">
    <text evidence="2">The sequence shown here is derived from an EMBL/GenBank/DDBJ whole genome shotgun (WGS) entry which is preliminary data.</text>
</comment>
<dbReference type="NCBIfam" id="NF040982">
    <property type="entry name" value="ComGD"/>
    <property type="match status" value="1"/>
</dbReference>
<gene>
    <name evidence="2" type="ORF">HNQ43_000184</name>
</gene>
<feature type="transmembrane region" description="Helical" evidence="1">
    <location>
        <begin position="12"/>
        <end position="31"/>
    </location>
</feature>
<evidence type="ECO:0000313" key="3">
    <source>
        <dbReference type="Proteomes" id="UP000521313"/>
    </source>
</evidence>
<keyword evidence="1" id="KW-1133">Transmembrane helix</keyword>
<evidence type="ECO:0000313" key="2">
    <source>
        <dbReference type="EMBL" id="MBB5184151.1"/>
    </source>
</evidence>
<dbReference type="PIRSF" id="PIRSF021292">
    <property type="entry name" value="Competence_ComGD"/>
    <property type="match status" value="1"/>
</dbReference>
<dbReference type="RefSeq" id="WP_183373865.1">
    <property type="nucleotide sequence ID" value="NZ_JACHHD010000001.1"/>
</dbReference>
<protein>
    <submittedName>
        <fullName evidence="2">Tfp pilus assembly protein PilE</fullName>
    </submittedName>
</protein>
<proteinExistence type="predicted"/>
<keyword evidence="1" id="KW-0472">Membrane</keyword>
<evidence type="ECO:0000256" key="1">
    <source>
        <dbReference type="SAM" id="Phobius"/>
    </source>
</evidence>
<organism evidence="2 3">
    <name type="scientific">Faecalicoccus acidiformans</name>
    <dbReference type="NCBI Taxonomy" id="915173"/>
    <lineage>
        <taxon>Bacteria</taxon>
        <taxon>Bacillati</taxon>
        <taxon>Bacillota</taxon>
        <taxon>Erysipelotrichia</taxon>
        <taxon>Erysipelotrichales</taxon>
        <taxon>Erysipelotrichaceae</taxon>
        <taxon>Faecalicoccus</taxon>
    </lineage>
</organism>